<feature type="domain" description="GIY-YIG" evidence="1">
    <location>
        <begin position="12"/>
        <end position="89"/>
    </location>
</feature>
<dbReference type="InterPro" id="IPR000305">
    <property type="entry name" value="GIY-YIG_endonuc"/>
</dbReference>
<dbReference type="AlphaFoldDB" id="A0A2R4X3Y9"/>
<accession>A0A2R4X3Y9</accession>
<proteinExistence type="predicted"/>
<dbReference type="Gene3D" id="3.40.1440.10">
    <property type="entry name" value="GIY-YIG endonuclease"/>
    <property type="match status" value="1"/>
</dbReference>
<dbReference type="EMBL" id="CP028858">
    <property type="protein sequence ID" value="AWB28514.1"/>
    <property type="molecule type" value="Genomic_DNA"/>
</dbReference>
<dbReference type="Pfam" id="PF01541">
    <property type="entry name" value="GIY-YIG"/>
    <property type="match status" value="1"/>
</dbReference>
<reference evidence="2 3" key="1">
    <citation type="submission" date="2018-04" db="EMBL/GenBank/DDBJ databases">
        <title>Halococcoides cellulosivorans gen. nov., sp. nov., an extremely halophilic cellulose-utilizing haloarchaeon from hypersaline lakes.</title>
        <authorList>
            <person name="Sorokin D.Y."/>
            <person name="Toshchakov S.V."/>
            <person name="Samarov N.I."/>
            <person name="Korzhenkov A."/>
            <person name="Kublanov I.V."/>
        </authorList>
    </citation>
    <scope>NUCLEOTIDE SEQUENCE [LARGE SCALE GENOMIC DNA]</scope>
    <source>
        <strain evidence="2 3">HArcel1</strain>
    </source>
</reference>
<evidence type="ECO:0000313" key="3">
    <source>
        <dbReference type="Proteomes" id="UP000244727"/>
    </source>
</evidence>
<dbReference type="InterPro" id="IPR035901">
    <property type="entry name" value="GIY-YIG_endonuc_sf"/>
</dbReference>
<evidence type="ECO:0000259" key="1">
    <source>
        <dbReference type="PROSITE" id="PS50164"/>
    </source>
</evidence>
<dbReference type="SUPFAM" id="SSF82771">
    <property type="entry name" value="GIY-YIG endonuclease"/>
    <property type="match status" value="1"/>
</dbReference>
<dbReference type="SMART" id="SM00465">
    <property type="entry name" value="GIYc"/>
    <property type="match status" value="1"/>
</dbReference>
<organism evidence="2 3">
    <name type="scientific">Halococcoides cellulosivorans</name>
    <dbReference type="NCBI Taxonomy" id="1679096"/>
    <lineage>
        <taxon>Archaea</taxon>
        <taxon>Methanobacteriati</taxon>
        <taxon>Methanobacteriota</taxon>
        <taxon>Stenosarchaea group</taxon>
        <taxon>Halobacteria</taxon>
        <taxon>Halobacteriales</taxon>
        <taxon>Haloarculaceae</taxon>
        <taxon>Halococcoides</taxon>
    </lineage>
</organism>
<gene>
    <name evidence="2" type="ORF">HARCEL1_12885</name>
</gene>
<name>A0A2R4X3Y9_9EURY</name>
<keyword evidence="3" id="KW-1185">Reference proteome</keyword>
<evidence type="ECO:0000313" key="2">
    <source>
        <dbReference type="EMBL" id="AWB28514.1"/>
    </source>
</evidence>
<dbReference type="KEGG" id="harc:HARCEL1_12885"/>
<protein>
    <recommendedName>
        <fullName evidence="1">GIY-YIG domain-containing protein</fullName>
    </recommendedName>
</protein>
<dbReference type="Proteomes" id="UP000244727">
    <property type="component" value="Chromosome"/>
</dbReference>
<sequence length="187" mass="21679">MISEELRSIPTGTPGVYCMFDLDGEPAYAGRSSKLRSRLRQHFIRQDSSVVSYGRLDIWDISFVDWWSTEETNRAEEKLLAEYRPYLNFDADVGASSAETEISVDDPDGTLELVTKDELEFRADPYNRSKQKLEHLLRMLDKIKLAGHSDDTKQTVFEHQRILYQNVVEFLDVEPPQNNTNLTEWND</sequence>
<dbReference type="PROSITE" id="PS50164">
    <property type="entry name" value="GIY_YIG"/>
    <property type="match status" value="1"/>
</dbReference>